<name>A0ABU6IH44_9ACTN</name>
<dbReference type="Proteomes" id="UP001349994">
    <property type="component" value="Unassembled WGS sequence"/>
</dbReference>
<dbReference type="EMBL" id="JAYMFF010000007">
    <property type="protein sequence ID" value="MEC4175732.1"/>
    <property type="molecule type" value="Genomic_DNA"/>
</dbReference>
<keyword evidence="1" id="KW-0812">Transmembrane</keyword>
<reference evidence="2 3" key="1">
    <citation type="submission" date="2024-01" db="EMBL/GenBank/DDBJ databases">
        <title>novel species in genus Adlercreutzia.</title>
        <authorList>
            <person name="Liu X."/>
        </authorList>
    </citation>
    <scope>NUCLEOTIDE SEQUENCE [LARGE SCALE GENOMIC DNA]</scope>
    <source>
        <strain evidence="2 3">R7</strain>
    </source>
</reference>
<evidence type="ECO:0000256" key="1">
    <source>
        <dbReference type="SAM" id="Phobius"/>
    </source>
</evidence>
<keyword evidence="1" id="KW-0472">Membrane</keyword>
<evidence type="ECO:0008006" key="4">
    <source>
        <dbReference type="Google" id="ProtNLM"/>
    </source>
</evidence>
<protein>
    <recommendedName>
        <fullName evidence="4">Polysaccharide chain length determinant N-terminal domain-containing protein</fullName>
    </recommendedName>
</protein>
<organism evidence="2 3">
    <name type="scientific">Adlercreutzia wanghongyangiae</name>
    <dbReference type="NCBI Taxonomy" id="3111451"/>
    <lineage>
        <taxon>Bacteria</taxon>
        <taxon>Bacillati</taxon>
        <taxon>Actinomycetota</taxon>
        <taxon>Coriobacteriia</taxon>
        <taxon>Eggerthellales</taxon>
        <taxon>Eggerthellaceae</taxon>
        <taxon>Adlercreutzia</taxon>
    </lineage>
</organism>
<proteinExistence type="predicted"/>
<keyword evidence="1" id="KW-1133">Transmembrane helix</keyword>
<dbReference type="RefSeq" id="WP_338209671.1">
    <property type="nucleotide sequence ID" value="NZ_JAYMFF010000007.1"/>
</dbReference>
<evidence type="ECO:0000313" key="3">
    <source>
        <dbReference type="Proteomes" id="UP001349994"/>
    </source>
</evidence>
<comment type="caution">
    <text evidence="2">The sequence shown here is derived from an EMBL/GenBank/DDBJ whole genome shotgun (WGS) entry which is preliminary data.</text>
</comment>
<sequence>MTLRDLWLLVRHYAKWVVVVPLLCGLLAGGFMFVKESSRGESYTAAATLTVTDPSGILNTANLMNLASAVAQNVVSAGGDAGMTSKADATTQSIEFTATGVSADEAVHTVNSVAQESADAIQAALMQQSEVYWDSVSETSSSALDAGEPFGAGASSADRVAALRSCVFTVSQATGATGSGSSNVVKYAVVGLLSGLFAIGCVLVLIDAVRRPLKTKENVGECTAVPVLAGGVTLQDGERLWANVQFASEELVGSVGVVPVSAIDTQQLCEALKMAMQAQWPQVHVVALGGNDLAAAMRAGESAGAVLKCAPLSDGMAAAYGARAAQATVVVVRTWKDSQITLCDTLQELQLAGGNVAGIVLVD</sequence>
<feature type="transmembrane region" description="Helical" evidence="1">
    <location>
        <begin position="12"/>
        <end position="34"/>
    </location>
</feature>
<feature type="transmembrane region" description="Helical" evidence="1">
    <location>
        <begin position="187"/>
        <end position="206"/>
    </location>
</feature>
<accession>A0ABU6IH44</accession>
<evidence type="ECO:0000313" key="2">
    <source>
        <dbReference type="EMBL" id="MEC4175732.1"/>
    </source>
</evidence>
<gene>
    <name evidence="2" type="ORF">VIN30_04650</name>
</gene>
<keyword evidence="3" id="KW-1185">Reference proteome</keyword>